<gene>
    <name evidence="2" type="ORF">Adu01nite_31190</name>
</gene>
<name>A0ABQ3YWQ6_9ACTN</name>
<evidence type="ECO:0000256" key="1">
    <source>
        <dbReference type="SAM" id="Phobius"/>
    </source>
</evidence>
<protein>
    <submittedName>
        <fullName evidence="2">Uncharacterized protein</fullName>
    </submittedName>
</protein>
<keyword evidence="3" id="KW-1185">Reference proteome</keyword>
<comment type="caution">
    <text evidence="2">The sequence shown here is derived from an EMBL/GenBank/DDBJ whole genome shotgun (WGS) entry which is preliminary data.</text>
</comment>
<dbReference type="Proteomes" id="UP000637628">
    <property type="component" value="Unassembled WGS sequence"/>
</dbReference>
<sequence length="208" mass="23381">MSVGPAVFAVLGAAGGASITATCSMIIFLVEQRKKRQNDHMKRALEGHLDRYERVFVSARTAQDALRNYRAISGKVTDRSDPFLFQLLIIAEISCHDYCVAVTWSHNPGMLYLSIELENECLKARNLIHKWLAVRRLHAGDVAFVKRADEVEAIPLAAVAKLGAGDYRELRIETRRLVLEEDGEAKHFAQIDRSLSKVIVELKKVMSY</sequence>
<accession>A0ABQ3YWQ6</accession>
<proteinExistence type="predicted"/>
<keyword evidence="1" id="KW-0812">Transmembrane</keyword>
<reference evidence="2 3" key="1">
    <citation type="submission" date="2021-01" db="EMBL/GenBank/DDBJ databases">
        <title>Whole genome shotgun sequence of Actinoplanes durhamensis NBRC 14914.</title>
        <authorList>
            <person name="Komaki H."/>
            <person name="Tamura T."/>
        </authorList>
    </citation>
    <scope>NUCLEOTIDE SEQUENCE [LARGE SCALE GENOMIC DNA]</scope>
    <source>
        <strain evidence="2 3">NBRC 14914</strain>
    </source>
</reference>
<feature type="transmembrane region" description="Helical" evidence="1">
    <location>
        <begin position="6"/>
        <end position="30"/>
    </location>
</feature>
<keyword evidence="1" id="KW-1133">Transmembrane helix</keyword>
<evidence type="ECO:0000313" key="2">
    <source>
        <dbReference type="EMBL" id="GIE01769.1"/>
    </source>
</evidence>
<evidence type="ECO:0000313" key="3">
    <source>
        <dbReference type="Proteomes" id="UP000637628"/>
    </source>
</evidence>
<dbReference type="EMBL" id="BOML01000026">
    <property type="protein sequence ID" value="GIE01769.1"/>
    <property type="molecule type" value="Genomic_DNA"/>
</dbReference>
<keyword evidence="1" id="KW-0472">Membrane</keyword>
<organism evidence="2 3">
    <name type="scientific">Paractinoplanes durhamensis</name>
    <dbReference type="NCBI Taxonomy" id="113563"/>
    <lineage>
        <taxon>Bacteria</taxon>
        <taxon>Bacillati</taxon>
        <taxon>Actinomycetota</taxon>
        <taxon>Actinomycetes</taxon>
        <taxon>Micromonosporales</taxon>
        <taxon>Micromonosporaceae</taxon>
        <taxon>Paractinoplanes</taxon>
    </lineage>
</organism>